<name>A0A0F8YWZ1_9ZZZZ</name>
<feature type="domain" description="Glycosyltransferase 2-like" evidence="1">
    <location>
        <begin position="63"/>
        <end position="95"/>
    </location>
</feature>
<dbReference type="InterPro" id="IPR001173">
    <property type="entry name" value="Glyco_trans_2-like"/>
</dbReference>
<dbReference type="Gene3D" id="3.90.550.10">
    <property type="entry name" value="Spore Coat Polysaccharide Biosynthesis Protein SpsA, Chain A"/>
    <property type="match status" value="1"/>
</dbReference>
<evidence type="ECO:0000313" key="2">
    <source>
        <dbReference type="EMBL" id="KKK78350.1"/>
    </source>
</evidence>
<proteinExistence type="predicted"/>
<dbReference type="Pfam" id="PF00535">
    <property type="entry name" value="Glycos_transf_2"/>
    <property type="match status" value="1"/>
</dbReference>
<comment type="caution">
    <text evidence="2">The sequence shown here is derived from an EMBL/GenBank/DDBJ whole genome shotgun (WGS) entry which is preliminary data.</text>
</comment>
<dbReference type="AlphaFoldDB" id="A0A0F8YWZ1"/>
<dbReference type="EMBL" id="LAZR01054526">
    <property type="protein sequence ID" value="KKK78350.1"/>
    <property type="molecule type" value="Genomic_DNA"/>
</dbReference>
<evidence type="ECO:0000259" key="1">
    <source>
        <dbReference type="Pfam" id="PF00535"/>
    </source>
</evidence>
<organism evidence="2">
    <name type="scientific">marine sediment metagenome</name>
    <dbReference type="NCBI Taxonomy" id="412755"/>
    <lineage>
        <taxon>unclassified sequences</taxon>
        <taxon>metagenomes</taxon>
        <taxon>ecological metagenomes</taxon>
    </lineage>
</organism>
<dbReference type="SUPFAM" id="SSF53448">
    <property type="entry name" value="Nucleotide-diphospho-sugar transferases"/>
    <property type="match status" value="1"/>
</dbReference>
<dbReference type="InterPro" id="IPR029044">
    <property type="entry name" value="Nucleotide-diphossugar_trans"/>
</dbReference>
<protein>
    <recommendedName>
        <fullName evidence="1">Glycosyltransferase 2-like domain-containing protein</fullName>
    </recommendedName>
</protein>
<reference evidence="2" key="1">
    <citation type="journal article" date="2015" name="Nature">
        <title>Complex archaea that bridge the gap between prokaryotes and eukaryotes.</title>
        <authorList>
            <person name="Spang A."/>
            <person name="Saw J.H."/>
            <person name="Jorgensen S.L."/>
            <person name="Zaremba-Niedzwiedzka K."/>
            <person name="Martijn J."/>
            <person name="Lind A.E."/>
            <person name="van Eijk R."/>
            <person name="Schleper C."/>
            <person name="Guy L."/>
            <person name="Ettema T.J."/>
        </authorList>
    </citation>
    <scope>NUCLEOTIDE SEQUENCE</scope>
</reference>
<sequence length="148" mass="17490">DKKKMTHENLILKNPSIDKVEDFRTNENYLVQKRKECLISVVIPLYNEKNTILNLIERIQEINQKEIKIIKHEKNQGYGVALLSGFRHATGDIIVKLISSCILYYILRKLDLGVNRFFLKKTIHYFYSKVKRKSIYNRKNFKGVLFGV</sequence>
<dbReference type="InterPro" id="IPR050256">
    <property type="entry name" value="Glycosyltransferase_2"/>
</dbReference>
<dbReference type="PANTHER" id="PTHR48090">
    <property type="entry name" value="UNDECAPRENYL-PHOSPHATE 4-DEOXY-4-FORMAMIDO-L-ARABINOSE TRANSFERASE-RELATED"/>
    <property type="match status" value="1"/>
</dbReference>
<feature type="non-terminal residue" evidence="2">
    <location>
        <position position="1"/>
    </location>
</feature>
<dbReference type="PANTHER" id="PTHR48090:SF7">
    <property type="entry name" value="RFBJ PROTEIN"/>
    <property type="match status" value="1"/>
</dbReference>
<gene>
    <name evidence="2" type="ORF">LCGC14_2844440</name>
</gene>
<accession>A0A0F8YWZ1</accession>